<comment type="caution">
    <text evidence="2">The sequence shown here is derived from an EMBL/GenBank/DDBJ whole genome shotgun (WGS) entry which is preliminary data.</text>
</comment>
<feature type="region of interest" description="Disordered" evidence="1">
    <location>
        <begin position="126"/>
        <end position="151"/>
    </location>
</feature>
<accession>A0AAV7NXX0</accession>
<proteinExistence type="predicted"/>
<evidence type="ECO:0000256" key="1">
    <source>
        <dbReference type="SAM" id="MobiDB-lite"/>
    </source>
</evidence>
<evidence type="ECO:0000313" key="3">
    <source>
        <dbReference type="Proteomes" id="UP001066276"/>
    </source>
</evidence>
<feature type="compositionally biased region" description="Polar residues" evidence="1">
    <location>
        <begin position="126"/>
        <end position="142"/>
    </location>
</feature>
<dbReference type="EMBL" id="JANPWB010000012">
    <property type="protein sequence ID" value="KAJ1119434.1"/>
    <property type="molecule type" value="Genomic_DNA"/>
</dbReference>
<evidence type="ECO:0000313" key="2">
    <source>
        <dbReference type="EMBL" id="KAJ1119434.1"/>
    </source>
</evidence>
<name>A0AAV7NXX0_PLEWA</name>
<feature type="compositionally biased region" description="Polar residues" evidence="1">
    <location>
        <begin position="174"/>
        <end position="189"/>
    </location>
</feature>
<dbReference type="Proteomes" id="UP001066276">
    <property type="component" value="Chromosome 8"/>
</dbReference>
<organism evidence="2 3">
    <name type="scientific">Pleurodeles waltl</name>
    <name type="common">Iberian ribbed newt</name>
    <dbReference type="NCBI Taxonomy" id="8319"/>
    <lineage>
        <taxon>Eukaryota</taxon>
        <taxon>Metazoa</taxon>
        <taxon>Chordata</taxon>
        <taxon>Craniata</taxon>
        <taxon>Vertebrata</taxon>
        <taxon>Euteleostomi</taxon>
        <taxon>Amphibia</taxon>
        <taxon>Batrachia</taxon>
        <taxon>Caudata</taxon>
        <taxon>Salamandroidea</taxon>
        <taxon>Salamandridae</taxon>
        <taxon>Pleurodelinae</taxon>
        <taxon>Pleurodeles</taxon>
    </lineage>
</organism>
<dbReference type="Gene3D" id="3.30.70.1820">
    <property type="entry name" value="L1 transposable element, RRM domain"/>
    <property type="match status" value="1"/>
</dbReference>
<dbReference type="AlphaFoldDB" id="A0AAV7NXX0"/>
<reference evidence="2" key="1">
    <citation type="journal article" date="2022" name="bioRxiv">
        <title>Sequencing and chromosome-scale assembly of the giantPleurodeles waltlgenome.</title>
        <authorList>
            <person name="Brown T."/>
            <person name="Elewa A."/>
            <person name="Iarovenko S."/>
            <person name="Subramanian E."/>
            <person name="Araus A.J."/>
            <person name="Petzold A."/>
            <person name="Susuki M."/>
            <person name="Suzuki K.-i.T."/>
            <person name="Hayashi T."/>
            <person name="Toyoda A."/>
            <person name="Oliveira C."/>
            <person name="Osipova E."/>
            <person name="Leigh N.D."/>
            <person name="Simon A."/>
            <person name="Yun M.H."/>
        </authorList>
    </citation>
    <scope>NUCLEOTIDE SEQUENCE</scope>
    <source>
        <strain evidence="2">20211129_DDA</strain>
        <tissue evidence="2">Liver</tissue>
    </source>
</reference>
<keyword evidence="3" id="KW-1185">Reference proteome</keyword>
<feature type="region of interest" description="Disordered" evidence="1">
    <location>
        <begin position="171"/>
        <end position="192"/>
    </location>
</feature>
<gene>
    <name evidence="2" type="ORF">NDU88_007620</name>
</gene>
<protein>
    <submittedName>
        <fullName evidence="2">Uncharacterized protein</fullName>
    </submittedName>
</protein>
<sequence length="221" mass="24274">MYRKETRLYVAGEVSGAHMCCHARGWGDLCAGSPYGPVTGPKRQQSGVLSNNASPSFTVECAHRIPSRAPSPGPPARPLIARLLNFRDRDQILQGFRSQGPRQLDNNVIMAYPKYTMEVQRRMYHTSISSSEETQSRDTSPQIAGAESQAQALKDANQFTSAQYTFHREDRNMDPNSLQGHSCASTSPSLFGPELTQRMADDILTSLNATGFGHTASSPRI</sequence>